<dbReference type="InterPro" id="IPR026960">
    <property type="entry name" value="RVT-Znf"/>
</dbReference>
<sequence length="191" mass="22104">MWSTDPSCLEEISSAWNTKTKPDAVDNLLARIEACAQQLQHRWIPRPTTFKVIMPKLAHLPNLHVRDLIDFENVCWHVNLVKEYFLPLDAEMILAIPLCASWPNDKLIWHYCPDGSFSVRSAYHMIMKDKRLGGEGTSGPRQSVWKVIWDLCLPPRIKMFAWRICKGILPTNQARPTCAVLEHDLLYLWTP</sequence>
<keyword evidence="3" id="KW-1185">Reference proteome</keyword>
<feature type="domain" description="Reverse transcriptase zinc-binding" evidence="1">
    <location>
        <begin position="117"/>
        <end position="173"/>
    </location>
</feature>
<gene>
    <name evidence="2" type="ORF">Cgig2_026867</name>
</gene>
<dbReference type="EMBL" id="JAKOGI010000011">
    <property type="protein sequence ID" value="KAJ8451058.1"/>
    <property type="molecule type" value="Genomic_DNA"/>
</dbReference>
<organism evidence="2 3">
    <name type="scientific">Carnegiea gigantea</name>
    <dbReference type="NCBI Taxonomy" id="171969"/>
    <lineage>
        <taxon>Eukaryota</taxon>
        <taxon>Viridiplantae</taxon>
        <taxon>Streptophyta</taxon>
        <taxon>Embryophyta</taxon>
        <taxon>Tracheophyta</taxon>
        <taxon>Spermatophyta</taxon>
        <taxon>Magnoliopsida</taxon>
        <taxon>eudicotyledons</taxon>
        <taxon>Gunneridae</taxon>
        <taxon>Pentapetalae</taxon>
        <taxon>Caryophyllales</taxon>
        <taxon>Cactineae</taxon>
        <taxon>Cactaceae</taxon>
        <taxon>Cactoideae</taxon>
        <taxon>Echinocereeae</taxon>
        <taxon>Carnegiea</taxon>
    </lineage>
</organism>
<dbReference type="Pfam" id="PF13966">
    <property type="entry name" value="zf-RVT"/>
    <property type="match status" value="1"/>
</dbReference>
<protein>
    <recommendedName>
        <fullName evidence="1">Reverse transcriptase zinc-binding domain-containing protein</fullName>
    </recommendedName>
</protein>
<name>A0A9Q1KWZ5_9CARY</name>
<accession>A0A9Q1KWZ5</accession>
<evidence type="ECO:0000313" key="3">
    <source>
        <dbReference type="Proteomes" id="UP001153076"/>
    </source>
</evidence>
<comment type="caution">
    <text evidence="2">The sequence shown here is derived from an EMBL/GenBank/DDBJ whole genome shotgun (WGS) entry which is preliminary data.</text>
</comment>
<dbReference type="AlphaFoldDB" id="A0A9Q1KWZ5"/>
<dbReference type="OrthoDB" id="1717299at2759"/>
<proteinExistence type="predicted"/>
<evidence type="ECO:0000313" key="2">
    <source>
        <dbReference type="EMBL" id="KAJ8451058.1"/>
    </source>
</evidence>
<dbReference type="Proteomes" id="UP001153076">
    <property type="component" value="Unassembled WGS sequence"/>
</dbReference>
<reference evidence="2" key="1">
    <citation type="submission" date="2022-04" db="EMBL/GenBank/DDBJ databases">
        <title>Carnegiea gigantea Genome sequencing and assembly v2.</title>
        <authorList>
            <person name="Copetti D."/>
            <person name="Sanderson M.J."/>
            <person name="Burquez A."/>
            <person name="Wojciechowski M.F."/>
        </authorList>
    </citation>
    <scope>NUCLEOTIDE SEQUENCE</scope>
    <source>
        <strain evidence="2">SGP5-SGP5p</strain>
        <tissue evidence="2">Aerial part</tissue>
    </source>
</reference>
<evidence type="ECO:0000259" key="1">
    <source>
        <dbReference type="Pfam" id="PF13966"/>
    </source>
</evidence>